<dbReference type="AlphaFoldDB" id="L9YQK1"/>
<reference evidence="2 3" key="1">
    <citation type="journal article" date="2014" name="PLoS Genet.">
        <title>Phylogenetically driven sequencing of extremely halophilic archaea reveals strategies for static and dynamic osmo-response.</title>
        <authorList>
            <person name="Becker E.A."/>
            <person name="Seitzer P.M."/>
            <person name="Tritt A."/>
            <person name="Larsen D."/>
            <person name="Krusor M."/>
            <person name="Yao A.I."/>
            <person name="Wu D."/>
            <person name="Madern D."/>
            <person name="Eisen J.A."/>
            <person name="Darling A.E."/>
            <person name="Facciotti M.T."/>
        </authorList>
    </citation>
    <scope>NUCLEOTIDE SEQUENCE [LARGE SCALE GENOMIC DNA]</scope>
    <source>
        <strain evidence="2 3">DSM 3751</strain>
    </source>
</reference>
<sequence length="38" mass="4068">MTALSSESVGDREPRRPGVAAAPRRASADDSHRRAGNY</sequence>
<feature type="compositionally biased region" description="Basic and acidic residues" evidence="1">
    <location>
        <begin position="26"/>
        <end position="38"/>
    </location>
</feature>
<comment type="caution">
    <text evidence="2">The sequence shown here is derived from an EMBL/GenBank/DDBJ whole genome shotgun (WGS) entry which is preliminary data.</text>
</comment>
<dbReference type="Proteomes" id="UP000011618">
    <property type="component" value="Unassembled WGS sequence"/>
</dbReference>
<evidence type="ECO:0000313" key="2">
    <source>
        <dbReference type="EMBL" id="ELY75198.1"/>
    </source>
</evidence>
<protein>
    <submittedName>
        <fullName evidence="2">Uncharacterized protein</fullName>
    </submittedName>
</protein>
<evidence type="ECO:0000256" key="1">
    <source>
        <dbReference type="SAM" id="MobiDB-lite"/>
    </source>
</evidence>
<proteinExistence type="predicted"/>
<feature type="region of interest" description="Disordered" evidence="1">
    <location>
        <begin position="1"/>
        <end position="38"/>
    </location>
</feature>
<accession>L9YQK1</accession>
<dbReference type="EMBL" id="AOII01000081">
    <property type="protein sequence ID" value="ELY75198.1"/>
    <property type="molecule type" value="Genomic_DNA"/>
</dbReference>
<organism evidence="2 3">
    <name type="scientific">Natrinema pallidum DSM 3751</name>
    <dbReference type="NCBI Taxonomy" id="1227495"/>
    <lineage>
        <taxon>Archaea</taxon>
        <taxon>Methanobacteriati</taxon>
        <taxon>Methanobacteriota</taxon>
        <taxon>Stenosarchaea group</taxon>
        <taxon>Halobacteria</taxon>
        <taxon>Halobacteriales</taxon>
        <taxon>Natrialbaceae</taxon>
        <taxon>Natrinema</taxon>
    </lineage>
</organism>
<evidence type="ECO:0000313" key="3">
    <source>
        <dbReference type="Proteomes" id="UP000011618"/>
    </source>
</evidence>
<gene>
    <name evidence="2" type="ORF">C487_13642</name>
</gene>
<name>L9YQK1_9EURY</name>